<evidence type="ECO:0000313" key="1">
    <source>
        <dbReference type="Proteomes" id="UP000887576"/>
    </source>
</evidence>
<dbReference type="WBParaSite" id="JU765_v2.g2757.t1">
    <property type="protein sequence ID" value="JU765_v2.g2757.t1"/>
    <property type="gene ID" value="JU765_v2.g2757"/>
</dbReference>
<proteinExistence type="predicted"/>
<organism evidence="1 2">
    <name type="scientific">Panagrolaimus sp. JU765</name>
    <dbReference type="NCBI Taxonomy" id="591449"/>
    <lineage>
        <taxon>Eukaryota</taxon>
        <taxon>Metazoa</taxon>
        <taxon>Ecdysozoa</taxon>
        <taxon>Nematoda</taxon>
        <taxon>Chromadorea</taxon>
        <taxon>Rhabditida</taxon>
        <taxon>Tylenchina</taxon>
        <taxon>Panagrolaimomorpha</taxon>
        <taxon>Panagrolaimoidea</taxon>
        <taxon>Panagrolaimidae</taxon>
        <taxon>Panagrolaimus</taxon>
    </lineage>
</organism>
<sequence length="320" mass="35682">MFAFGGTGECEVEKEKPRLLPSMFPNFAQILSGFPPRNFPLPNGGPNMPTSSPSSASGSSVFPMFPANFGPYYALLQQNQLMAHLAKNGLNSSNSESGSSAMESRASSADSDIKKIQTDADGNIICPVCDQKLPSNANLELHLEQERKNLIAKIEKIREQKTKSNFENLSEKTQISSRNREKREAELQRIRLNQQKRLSWKNIGPLTSRNSENACFAADKNYCKGCERQQEFLVISSTLDEPRCLDCFQKYRRQTTFLPSSITESPVDDKCSLKSSPSTPSSLLNHTVDELLSLGSPGSKRRRPLTSEDLVEEKRIKIEV</sequence>
<dbReference type="Proteomes" id="UP000887576">
    <property type="component" value="Unplaced"/>
</dbReference>
<evidence type="ECO:0000313" key="2">
    <source>
        <dbReference type="WBParaSite" id="JU765_v2.g2757.t1"/>
    </source>
</evidence>
<reference evidence="2" key="1">
    <citation type="submission" date="2022-11" db="UniProtKB">
        <authorList>
            <consortium name="WormBaseParasite"/>
        </authorList>
    </citation>
    <scope>IDENTIFICATION</scope>
</reference>
<accession>A0AC34R1R7</accession>
<protein>
    <submittedName>
        <fullName evidence="2">Uncharacterized protein</fullName>
    </submittedName>
</protein>
<name>A0AC34R1R7_9BILA</name>